<proteinExistence type="predicted"/>
<reference evidence="1 2" key="1">
    <citation type="submission" date="2020-05" db="EMBL/GenBank/DDBJ databases">
        <title>Identification and distribution of gene clusters putatively required for synthesis of sphingolipid metabolism inhibitors in phylogenetically diverse species of the filamentous fungus Fusarium.</title>
        <authorList>
            <person name="Kim H.-S."/>
            <person name="Busman M."/>
            <person name="Brown D.W."/>
            <person name="Divon H."/>
            <person name="Uhlig S."/>
            <person name="Proctor R.H."/>
        </authorList>
    </citation>
    <scope>NUCLEOTIDE SEQUENCE [LARGE SCALE GENOMIC DNA]</scope>
    <source>
        <strain evidence="1 2">NRRL 25211</strain>
    </source>
</reference>
<gene>
    <name evidence="1" type="ORF">FPANT_12872</name>
</gene>
<evidence type="ECO:0000313" key="1">
    <source>
        <dbReference type="EMBL" id="KAF5572699.1"/>
    </source>
</evidence>
<sequence length="200" mass="21500">MSSTGATTPAWEQKLREDMALSVSSLDITSAHSQDAMENAPFAAAMRSDDYPPQDSVRNQLTSINVASVYHIQTATGTCIETIRGLKNTQPDRDAWNATIDGACQTASRSFSDRFHNAADEAVQLIKALPPAQQNGAAKFMSESMGIVNRVVNKASSGLSSIDMRSIKDLLAGNWNRLAEVDNDVKAACSYAINALNAVF</sequence>
<dbReference type="Proteomes" id="UP000544095">
    <property type="component" value="Unassembled WGS sequence"/>
</dbReference>
<keyword evidence="2" id="KW-1185">Reference proteome</keyword>
<dbReference type="EMBL" id="JAAOAR010000881">
    <property type="protein sequence ID" value="KAF5572699.1"/>
    <property type="molecule type" value="Genomic_DNA"/>
</dbReference>
<organism evidence="1 2">
    <name type="scientific">Fusarium pseudoanthophilum</name>
    <dbReference type="NCBI Taxonomy" id="48495"/>
    <lineage>
        <taxon>Eukaryota</taxon>
        <taxon>Fungi</taxon>
        <taxon>Dikarya</taxon>
        <taxon>Ascomycota</taxon>
        <taxon>Pezizomycotina</taxon>
        <taxon>Sordariomycetes</taxon>
        <taxon>Hypocreomycetidae</taxon>
        <taxon>Hypocreales</taxon>
        <taxon>Nectriaceae</taxon>
        <taxon>Fusarium</taxon>
        <taxon>Fusarium fujikuroi species complex</taxon>
    </lineage>
</organism>
<name>A0A8H5KEB0_9HYPO</name>
<protein>
    <submittedName>
        <fullName evidence="1">Uncharacterized protein</fullName>
    </submittedName>
</protein>
<evidence type="ECO:0000313" key="2">
    <source>
        <dbReference type="Proteomes" id="UP000544095"/>
    </source>
</evidence>
<comment type="caution">
    <text evidence="1">The sequence shown here is derived from an EMBL/GenBank/DDBJ whole genome shotgun (WGS) entry which is preliminary data.</text>
</comment>
<accession>A0A8H5KEB0</accession>
<dbReference type="AlphaFoldDB" id="A0A8H5KEB0"/>